<keyword evidence="3" id="KW-0238">DNA-binding</keyword>
<keyword evidence="2" id="KW-0229">DNA integration</keyword>
<dbReference type="InterPro" id="IPR013762">
    <property type="entry name" value="Integrase-like_cat_sf"/>
</dbReference>
<dbReference type="Proteomes" id="UP000571084">
    <property type="component" value="Unassembled WGS sequence"/>
</dbReference>
<dbReference type="PANTHER" id="PTHR30629:SF2">
    <property type="entry name" value="PROPHAGE INTEGRASE INTS-RELATED"/>
    <property type="match status" value="1"/>
</dbReference>
<accession>A0A840RNS7</accession>
<dbReference type="SUPFAM" id="SSF56349">
    <property type="entry name" value="DNA breaking-rejoining enzymes"/>
    <property type="match status" value="1"/>
</dbReference>
<dbReference type="InterPro" id="IPR025166">
    <property type="entry name" value="Integrase_DNA_bind_dom"/>
</dbReference>
<dbReference type="InterPro" id="IPR010998">
    <property type="entry name" value="Integrase_recombinase_N"/>
</dbReference>
<dbReference type="InterPro" id="IPR053876">
    <property type="entry name" value="Phage_int_M"/>
</dbReference>
<gene>
    <name evidence="6" type="ORF">HNR39_000456</name>
</gene>
<evidence type="ECO:0000256" key="3">
    <source>
        <dbReference type="ARBA" id="ARBA00023125"/>
    </source>
</evidence>
<dbReference type="Gene3D" id="1.10.150.130">
    <property type="match status" value="1"/>
</dbReference>
<dbReference type="GO" id="GO:0015074">
    <property type="term" value="P:DNA integration"/>
    <property type="evidence" value="ECO:0007669"/>
    <property type="project" value="UniProtKB-KW"/>
</dbReference>
<keyword evidence="7" id="KW-1185">Reference proteome</keyword>
<evidence type="ECO:0000256" key="2">
    <source>
        <dbReference type="ARBA" id="ARBA00022908"/>
    </source>
</evidence>
<sequence length="398" mass="44624">MSLTDLACRTAKSKEKQYKLTDGRGLCLIVHQNGSKYWSGAYRFLAKQKSLSLGVYPEVTLLQARENWEIARKLLKAGSDPSAVKQVEKAGNLQIAQQTFELVAREWHKARFSTWKAITAQNNIHRLETDIFPQFGALPVSTITPQQVLAALRKIEARGALELSSRTCGLCSRVFNFAIACGYATNNPAAPLKDVLQVPIKGNFAAIEVEELPAFIQTLTRTPDRMFIATRVAIWLMMHTFVRTGELIAVPWSEVDLDKAVWTIPGVRMKMGRDHVIPLSRQSLALFKEMLPLTGKNHYVFPNQHRPAEHMSDGAILALLRRLGYAGKMTGHGFRSLAMGTIKQELGYLHEIIDLQLAHAKGNKVDAAYDRAKFLNERTKMMQDWSDYIDQLASVSTS</sequence>
<evidence type="ECO:0000256" key="4">
    <source>
        <dbReference type="ARBA" id="ARBA00023172"/>
    </source>
</evidence>
<evidence type="ECO:0000313" key="7">
    <source>
        <dbReference type="Proteomes" id="UP000571084"/>
    </source>
</evidence>
<proteinExistence type="inferred from homology"/>
<dbReference type="InterPro" id="IPR038488">
    <property type="entry name" value="Integrase_DNA-bd_sf"/>
</dbReference>
<dbReference type="RefSeq" id="WP_168052745.1">
    <property type="nucleotide sequence ID" value="NZ_JAAOZT010000002.1"/>
</dbReference>
<dbReference type="EMBL" id="JACHHQ010000001">
    <property type="protein sequence ID" value="MBB5198646.1"/>
    <property type="molecule type" value="Genomic_DNA"/>
</dbReference>
<name>A0A840RNS7_9BURK</name>
<protein>
    <submittedName>
        <fullName evidence="6">Integrase</fullName>
    </submittedName>
</protein>
<evidence type="ECO:0000313" key="6">
    <source>
        <dbReference type="EMBL" id="MBB5198646.1"/>
    </source>
</evidence>
<dbReference type="GO" id="GO:0003677">
    <property type="term" value="F:DNA binding"/>
    <property type="evidence" value="ECO:0007669"/>
    <property type="project" value="UniProtKB-KW"/>
</dbReference>
<comment type="caution">
    <text evidence="6">The sequence shown here is derived from an EMBL/GenBank/DDBJ whole genome shotgun (WGS) entry which is preliminary data.</text>
</comment>
<feature type="domain" description="Tyr recombinase" evidence="5">
    <location>
        <begin position="202"/>
        <end position="382"/>
    </location>
</feature>
<dbReference type="GO" id="GO:0006310">
    <property type="term" value="P:DNA recombination"/>
    <property type="evidence" value="ECO:0007669"/>
    <property type="project" value="UniProtKB-KW"/>
</dbReference>
<keyword evidence="4" id="KW-0233">DNA recombination</keyword>
<dbReference type="Gene3D" id="3.30.160.390">
    <property type="entry name" value="Integrase, DNA-binding domain"/>
    <property type="match status" value="1"/>
</dbReference>
<dbReference type="InterPro" id="IPR011010">
    <property type="entry name" value="DNA_brk_join_enz"/>
</dbReference>
<dbReference type="PANTHER" id="PTHR30629">
    <property type="entry name" value="PROPHAGE INTEGRASE"/>
    <property type="match status" value="1"/>
</dbReference>
<dbReference type="Pfam" id="PF22022">
    <property type="entry name" value="Phage_int_M"/>
    <property type="match status" value="1"/>
</dbReference>
<organism evidence="6 7">
    <name type="scientific">Glaciimonas immobilis</name>
    <dbReference type="NCBI Taxonomy" id="728004"/>
    <lineage>
        <taxon>Bacteria</taxon>
        <taxon>Pseudomonadati</taxon>
        <taxon>Pseudomonadota</taxon>
        <taxon>Betaproteobacteria</taxon>
        <taxon>Burkholderiales</taxon>
        <taxon>Oxalobacteraceae</taxon>
        <taxon>Glaciimonas</taxon>
    </lineage>
</organism>
<dbReference type="Pfam" id="PF00589">
    <property type="entry name" value="Phage_integrase"/>
    <property type="match status" value="1"/>
</dbReference>
<dbReference type="AlphaFoldDB" id="A0A840RNS7"/>
<evidence type="ECO:0000256" key="1">
    <source>
        <dbReference type="ARBA" id="ARBA00008857"/>
    </source>
</evidence>
<dbReference type="Gene3D" id="1.10.443.10">
    <property type="entry name" value="Intergrase catalytic core"/>
    <property type="match status" value="1"/>
</dbReference>
<reference evidence="6 7" key="1">
    <citation type="submission" date="2020-08" db="EMBL/GenBank/DDBJ databases">
        <title>Genomic Encyclopedia of Type Strains, Phase IV (KMG-IV): sequencing the most valuable type-strain genomes for metagenomic binning, comparative biology and taxonomic classification.</title>
        <authorList>
            <person name="Goeker M."/>
        </authorList>
    </citation>
    <scope>NUCLEOTIDE SEQUENCE [LARGE SCALE GENOMIC DNA]</scope>
    <source>
        <strain evidence="6 7">DSM 23240</strain>
    </source>
</reference>
<dbReference type="Pfam" id="PF13356">
    <property type="entry name" value="Arm-DNA-bind_3"/>
    <property type="match status" value="1"/>
</dbReference>
<evidence type="ECO:0000259" key="5">
    <source>
        <dbReference type="PROSITE" id="PS51898"/>
    </source>
</evidence>
<dbReference type="PROSITE" id="PS51898">
    <property type="entry name" value="TYR_RECOMBINASE"/>
    <property type="match status" value="1"/>
</dbReference>
<dbReference type="CDD" id="cd00801">
    <property type="entry name" value="INT_P4_C"/>
    <property type="match status" value="1"/>
</dbReference>
<dbReference type="InterPro" id="IPR050808">
    <property type="entry name" value="Phage_Integrase"/>
</dbReference>
<comment type="similarity">
    <text evidence="1">Belongs to the 'phage' integrase family.</text>
</comment>
<dbReference type="InterPro" id="IPR002104">
    <property type="entry name" value="Integrase_catalytic"/>
</dbReference>